<dbReference type="OrthoDB" id="541719at2759"/>
<sequence>MCTRLILEDQSWRLRKIKTSRYGFQQESRTRTAHWFRLQRSKSSENITDPTELADYRLRQRTEFEDLIRRFRSSVWITYGEWEESQDDLNRARSVWERALEVDHRNHTSWLKFAEQEMKNKFIDRARNVWDRAVTILPHVDQIWYKYIEVEEMGAREIFEGWMKLMPDQQCWLSYIEFDLRYNEIKMARKVFDRFVQCHSKVGAYAEFEMKNGEMNRARKCYETAIDKLCDDEKAAQLFAADAELEEIGRARAIYECALGFIPKGRLEDLYRKFEAFEHKYQNVDMEGIDEWV</sequence>
<dbReference type="Pfam" id="PF23231">
    <property type="entry name" value="HAT_Syf1_CNRKL1_C"/>
    <property type="match status" value="1"/>
</dbReference>
<keyword evidence="5" id="KW-0508">mRNA splicing</keyword>
<comment type="subcellular location">
    <subcellularLocation>
        <location evidence="1">Nucleus</location>
    </subcellularLocation>
</comment>
<dbReference type="GO" id="GO:0071011">
    <property type="term" value="C:precatalytic spliceosome"/>
    <property type="evidence" value="ECO:0007669"/>
    <property type="project" value="TreeGrafter"/>
</dbReference>
<dbReference type="SUPFAM" id="SSF48452">
    <property type="entry name" value="TPR-like"/>
    <property type="match status" value="2"/>
</dbReference>
<evidence type="ECO:0000256" key="6">
    <source>
        <dbReference type="ARBA" id="ARBA00023242"/>
    </source>
</evidence>
<evidence type="ECO:0000256" key="4">
    <source>
        <dbReference type="ARBA" id="ARBA00022737"/>
    </source>
</evidence>
<dbReference type="PANTHER" id="PTHR11246">
    <property type="entry name" value="PRE-MRNA SPLICING FACTOR"/>
    <property type="match status" value="1"/>
</dbReference>
<dbReference type="InterPro" id="IPR003107">
    <property type="entry name" value="HAT"/>
</dbReference>
<evidence type="ECO:0000313" key="9">
    <source>
        <dbReference type="Proteomes" id="UP000655225"/>
    </source>
</evidence>
<accession>A0A835DL70</accession>
<evidence type="ECO:0000256" key="1">
    <source>
        <dbReference type="ARBA" id="ARBA00004123"/>
    </source>
</evidence>
<dbReference type="AlphaFoldDB" id="A0A835DL70"/>
<comment type="caution">
    <text evidence="8">The sequence shown here is derived from an EMBL/GenBank/DDBJ whole genome shotgun (WGS) entry which is preliminary data.</text>
</comment>
<reference evidence="8 9" key="1">
    <citation type="submission" date="2020-04" db="EMBL/GenBank/DDBJ databases">
        <title>Plant Genome Project.</title>
        <authorList>
            <person name="Zhang R.-G."/>
        </authorList>
    </citation>
    <scope>NUCLEOTIDE SEQUENCE [LARGE SCALE GENOMIC DNA]</scope>
    <source>
        <strain evidence="8">YNK0</strain>
        <tissue evidence="8">Leaf</tissue>
    </source>
</reference>
<evidence type="ECO:0000256" key="2">
    <source>
        <dbReference type="ARBA" id="ARBA00008644"/>
    </source>
</evidence>
<name>A0A835DL70_TETSI</name>
<dbReference type="GO" id="GO:0000245">
    <property type="term" value="P:spliceosomal complex assembly"/>
    <property type="evidence" value="ECO:0007669"/>
    <property type="project" value="TreeGrafter"/>
</dbReference>
<comment type="similarity">
    <text evidence="2">Belongs to the crooked-neck family.</text>
</comment>
<keyword evidence="6" id="KW-0539">Nucleus</keyword>
<dbReference type="Proteomes" id="UP000655225">
    <property type="component" value="Unassembled WGS sequence"/>
</dbReference>
<dbReference type="InterPro" id="IPR045075">
    <property type="entry name" value="Syf1-like"/>
</dbReference>
<organism evidence="8 9">
    <name type="scientific">Tetracentron sinense</name>
    <name type="common">Spur-leaf</name>
    <dbReference type="NCBI Taxonomy" id="13715"/>
    <lineage>
        <taxon>Eukaryota</taxon>
        <taxon>Viridiplantae</taxon>
        <taxon>Streptophyta</taxon>
        <taxon>Embryophyta</taxon>
        <taxon>Tracheophyta</taxon>
        <taxon>Spermatophyta</taxon>
        <taxon>Magnoliopsida</taxon>
        <taxon>Trochodendrales</taxon>
        <taxon>Trochodendraceae</taxon>
        <taxon>Tetracentron</taxon>
    </lineage>
</organism>
<dbReference type="GO" id="GO:0071007">
    <property type="term" value="C:U2-type catalytic step 2 spliceosome"/>
    <property type="evidence" value="ECO:0007669"/>
    <property type="project" value="TreeGrafter"/>
</dbReference>
<feature type="domain" description="Pre-mRNA-splicing factor Syf1/CRNKL1-like C-terminal HAT-repeats" evidence="7">
    <location>
        <begin position="72"/>
        <end position="285"/>
    </location>
</feature>
<evidence type="ECO:0000313" key="8">
    <source>
        <dbReference type="EMBL" id="KAF8407773.1"/>
    </source>
</evidence>
<protein>
    <recommendedName>
        <fullName evidence="7">Pre-mRNA-splicing factor Syf1/CRNKL1-like C-terminal HAT-repeats domain-containing protein</fullName>
    </recommendedName>
</protein>
<dbReference type="InterPro" id="IPR055430">
    <property type="entry name" value="HAT_Syf1_CNRKL1_C"/>
</dbReference>
<dbReference type="EMBL" id="JABCRI010000004">
    <property type="protein sequence ID" value="KAF8407773.1"/>
    <property type="molecule type" value="Genomic_DNA"/>
</dbReference>
<dbReference type="InterPro" id="IPR011990">
    <property type="entry name" value="TPR-like_helical_dom_sf"/>
</dbReference>
<evidence type="ECO:0000256" key="5">
    <source>
        <dbReference type="ARBA" id="ARBA00023187"/>
    </source>
</evidence>
<keyword evidence="9" id="KW-1185">Reference proteome</keyword>
<dbReference type="SMART" id="SM00386">
    <property type="entry name" value="HAT"/>
    <property type="match status" value="7"/>
</dbReference>
<evidence type="ECO:0000259" key="7">
    <source>
        <dbReference type="Pfam" id="PF23231"/>
    </source>
</evidence>
<dbReference type="Gene3D" id="1.25.40.10">
    <property type="entry name" value="Tetratricopeptide repeat domain"/>
    <property type="match status" value="1"/>
</dbReference>
<dbReference type="GO" id="GO:0071014">
    <property type="term" value="C:post-mRNA release spliceosomal complex"/>
    <property type="evidence" value="ECO:0007669"/>
    <property type="project" value="TreeGrafter"/>
</dbReference>
<keyword evidence="4" id="KW-0677">Repeat</keyword>
<gene>
    <name evidence="8" type="ORF">HHK36_006909</name>
</gene>
<keyword evidence="3" id="KW-0507">mRNA processing</keyword>
<proteinExistence type="inferred from homology"/>
<evidence type="ECO:0000256" key="3">
    <source>
        <dbReference type="ARBA" id="ARBA00022664"/>
    </source>
</evidence>
<dbReference type="PANTHER" id="PTHR11246:SF3">
    <property type="entry name" value="CROOKED NECK-LIKE PROTEIN 1"/>
    <property type="match status" value="1"/>
</dbReference>
<dbReference type="GO" id="GO:0000974">
    <property type="term" value="C:Prp19 complex"/>
    <property type="evidence" value="ECO:0007669"/>
    <property type="project" value="TreeGrafter"/>
</dbReference>